<dbReference type="PANTHER" id="PTHR30619">
    <property type="entry name" value="DNA INTERNALIZATION/COMPETENCE PROTEIN COMEC/REC2"/>
    <property type="match status" value="1"/>
</dbReference>
<reference evidence="2 3" key="1">
    <citation type="submission" date="2022-10" db="EMBL/GenBank/DDBJ databases">
        <title>Aestuariibacter sp. AA17 isolated from Montipora capitata coral fragment.</title>
        <authorList>
            <person name="Emsley S.A."/>
            <person name="Pfannmuller K.M."/>
            <person name="Loughran R.M."/>
            <person name="Shlafstein M."/>
            <person name="Papke E."/>
            <person name="Saw J.H."/>
            <person name="Ushijima B."/>
            <person name="Videau P."/>
        </authorList>
    </citation>
    <scope>NUCLEOTIDE SEQUENCE [LARGE SCALE GENOMIC DNA]</scope>
    <source>
        <strain evidence="2 3">AA17</strain>
    </source>
</reference>
<accession>A0ABT3A677</accession>
<evidence type="ECO:0008006" key="4">
    <source>
        <dbReference type="Google" id="ProtNLM"/>
    </source>
</evidence>
<dbReference type="EMBL" id="JAOWKX010000002">
    <property type="protein sequence ID" value="MCV2884170.1"/>
    <property type="molecule type" value="Genomic_DNA"/>
</dbReference>
<sequence length="376" mass="40722">MKVLLCFLLTTTFASGLGWVLTAHAVAHATSNPLEIHYINVGQGASTLIIGPNGTRILYDFGNKKGDVSVVPYLDSLNWAKKSLEYSILSHRDKDHFYGYKGIIEQGYDFTIFNYKPSSTLKKGLKLKTHWRNITKQTTAGEAVAIKPGLDLSLGNGASLFVVAAAGILFTGEEIHVKNENDFSISVLLSYGHFQLILDGDMGAGNEPCSSHNTHQKAVQQKVASALLTAGRIDPEFGVDIMHVSHHGSESSSAVSYVAAIKPEVAIVSVGNPNCAYRHPHQNVMDVLMGEPDAHQCESFKPLKAVFQTDVGSESCTKGSAHNTGIIGGDIIIKTDGQTDYTISTTGVLWQNNKRKQVNAPASYKFSLDEVESQIE</sequence>
<feature type="chain" id="PRO_5045524733" description="ComEC family competence protein" evidence="1">
    <location>
        <begin position="30"/>
        <end position="376"/>
    </location>
</feature>
<protein>
    <recommendedName>
        <fullName evidence="4">ComEC family competence protein</fullName>
    </recommendedName>
</protein>
<dbReference type="Proteomes" id="UP001652504">
    <property type="component" value="Unassembled WGS sequence"/>
</dbReference>
<evidence type="ECO:0000313" key="3">
    <source>
        <dbReference type="Proteomes" id="UP001652504"/>
    </source>
</evidence>
<dbReference type="SUPFAM" id="SSF56281">
    <property type="entry name" value="Metallo-hydrolase/oxidoreductase"/>
    <property type="match status" value="1"/>
</dbReference>
<evidence type="ECO:0000313" key="2">
    <source>
        <dbReference type="EMBL" id="MCV2884170.1"/>
    </source>
</evidence>
<keyword evidence="1" id="KW-0732">Signal</keyword>
<gene>
    <name evidence="2" type="ORF">OE749_05645</name>
</gene>
<keyword evidence="3" id="KW-1185">Reference proteome</keyword>
<feature type="signal peptide" evidence="1">
    <location>
        <begin position="1"/>
        <end position="29"/>
    </location>
</feature>
<evidence type="ECO:0000256" key="1">
    <source>
        <dbReference type="SAM" id="SignalP"/>
    </source>
</evidence>
<dbReference type="PANTHER" id="PTHR30619:SF1">
    <property type="entry name" value="RECOMBINATION PROTEIN 2"/>
    <property type="match status" value="1"/>
</dbReference>
<proteinExistence type="predicted"/>
<comment type="caution">
    <text evidence="2">The sequence shown here is derived from an EMBL/GenBank/DDBJ whole genome shotgun (WGS) entry which is preliminary data.</text>
</comment>
<organism evidence="2 3">
    <name type="scientific">Fluctibacter corallii</name>
    <dbReference type="NCBI Taxonomy" id="2984329"/>
    <lineage>
        <taxon>Bacteria</taxon>
        <taxon>Pseudomonadati</taxon>
        <taxon>Pseudomonadota</taxon>
        <taxon>Gammaproteobacteria</taxon>
        <taxon>Alteromonadales</taxon>
        <taxon>Alteromonadaceae</taxon>
        <taxon>Fluctibacter</taxon>
    </lineage>
</organism>
<dbReference type="RefSeq" id="WP_263711377.1">
    <property type="nucleotide sequence ID" value="NZ_JAOWKX010000002.1"/>
</dbReference>
<dbReference type="InterPro" id="IPR036866">
    <property type="entry name" value="RibonucZ/Hydroxyglut_hydro"/>
</dbReference>
<dbReference type="Gene3D" id="3.60.15.10">
    <property type="entry name" value="Ribonuclease Z/Hydroxyacylglutathione hydrolase-like"/>
    <property type="match status" value="1"/>
</dbReference>
<dbReference type="InterPro" id="IPR052159">
    <property type="entry name" value="Competence_DNA_uptake"/>
</dbReference>
<name>A0ABT3A677_9ALTE</name>